<organism evidence="6 7">
    <name type="scientific">Granulicella cerasi</name>
    <dbReference type="NCBI Taxonomy" id="741063"/>
    <lineage>
        <taxon>Bacteria</taxon>
        <taxon>Pseudomonadati</taxon>
        <taxon>Acidobacteriota</taxon>
        <taxon>Terriglobia</taxon>
        <taxon>Terriglobales</taxon>
        <taxon>Acidobacteriaceae</taxon>
        <taxon>Granulicella</taxon>
    </lineage>
</organism>
<dbReference type="EMBL" id="JBHSWI010000001">
    <property type="protein sequence ID" value="MFC6646298.1"/>
    <property type="molecule type" value="Genomic_DNA"/>
</dbReference>
<evidence type="ECO:0000259" key="5">
    <source>
        <dbReference type="SMART" id="SM00387"/>
    </source>
</evidence>
<comment type="caution">
    <text evidence="6">The sequence shown here is derived from an EMBL/GenBank/DDBJ whole genome shotgun (WGS) entry which is preliminary data.</text>
</comment>
<dbReference type="CDD" id="cd16917">
    <property type="entry name" value="HATPase_UhpB-NarQ-NarX-like"/>
    <property type="match status" value="1"/>
</dbReference>
<feature type="domain" description="Histidine kinase/HSP90-like ATPase" evidence="5">
    <location>
        <begin position="581"/>
        <end position="673"/>
    </location>
</feature>
<evidence type="ECO:0000256" key="2">
    <source>
        <dbReference type="ARBA" id="ARBA00022777"/>
    </source>
</evidence>
<dbReference type="PANTHER" id="PTHR24421:SF62">
    <property type="entry name" value="SENSORY TRANSDUCTION HISTIDINE KINASE"/>
    <property type="match status" value="1"/>
</dbReference>
<keyword evidence="4" id="KW-0472">Membrane</keyword>
<dbReference type="Pfam" id="PF02518">
    <property type="entry name" value="HATPase_c"/>
    <property type="match status" value="1"/>
</dbReference>
<dbReference type="InterPro" id="IPR011712">
    <property type="entry name" value="Sig_transdc_His_kin_sub3_dim/P"/>
</dbReference>
<keyword evidence="3" id="KW-0902">Two-component regulatory system</keyword>
<evidence type="ECO:0000256" key="1">
    <source>
        <dbReference type="ARBA" id="ARBA00022679"/>
    </source>
</evidence>
<dbReference type="GO" id="GO:0016301">
    <property type="term" value="F:kinase activity"/>
    <property type="evidence" value="ECO:0007669"/>
    <property type="project" value="UniProtKB-KW"/>
</dbReference>
<keyword evidence="2 6" id="KW-0418">Kinase</keyword>
<dbReference type="Pfam" id="PF07730">
    <property type="entry name" value="HisKA_3"/>
    <property type="match status" value="1"/>
</dbReference>
<evidence type="ECO:0000256" key="3">
    <source>
        <dbReference type="ARBA" id="ARBA00023012"/>
    </source>
</evidence>
<dbReference type="InterPro" id="IPR050482">
    <property type="entry name" value="Sensor_HK_TwoCompSys"/>
</dbReference>
<dbReference type="Gene3D" id="1.20.5.1930">
    <property type="match status" value="1"/>
</dbReference>
<feature type="transmembrane region" description="Helical" evidence="4">
    <location>
        <begin position="9"/>
        <end position="27"/>
    </location>
</feature>
<dbReference type="InterPro" id="IPR003594">
    <property type="entry name" value="HATPase_dom"/>
</dbReference>
<accession>A0ABW1ZDN3</accession>
<dbReference type="RefSeq" id="WP_263369984.1">
    <property type="nucleotide sequence ID" value="NZ_JAGSYD010000001.1"/>
</dbReference>
<sequence>MNRYRRLRFVAYDLGALIALAVALIAFQHFRDHTDPRSAWTAYSGTWKQDNALTVNFTEERDAKFVHTNSQVSDFVLDTDLIVSESDGDAGVIFRSSGEEVGVDAFHGYYAGVRAADATLEFGRADFGWQPMARVLLPQDSDLTHAAHLRVIAIGCNFGVQLRLADGRVTSLVAHDDSCIASGHLGLRSSRTRASWTPLQVQAPVRDAFEQLRTEALHSVDVPQALPYAPDRTARYEAALRGEAELRVPQAGVQPIVSFLMLPGEHPNVTLQGSVISVPPLLAIQDDTNALIVPHVDPHSPLKRGDIVIARGTLVSERFRSSLENADIHVLWSDVPRPPFSVTAAQLTSGTYRGRYIDLEGTLIASNDTPDGHELLLRDGDLVFRSVEAPSFSSGDAKLEAGSRLRVYGLATSLPQFTQGVYPFALVADRAEVVSAPPWWSLRHILLVSALFLLLLLAAQYMLHRLQQWQLESALQQREQLAFEMHDTLAQSFTGIAYQLTAAKMERRGPEVVQSHIEHALEMVQHSHRDASNTIAALRPRLRNAPALLEALEQTARRIADGGDLVVETEIVGRVIILGVALTDAFFRIGQEAISNAIHHGHCKSLRLVLTFHKREVELAIEDDGMGFAADGTQQGLGLIGMASRASKVRGKLVVRSMPSKGTTICVRAPKPLAGGLWRTLGDMLRAATSKEQRGLGPI</sequence>
<dbReference type="Proteomes" id="UP001596391">
    <property type="component" value="Unassembled WGS sequence"/>
</dbReference>
<reference evidence="7" key="1">
    <citation type="journal article" date="2019" name="Int. J. Syst. Evol. Microbiol.">
        <title>The Global Catalogue of Microorganisms (GCM) 10K type strain sequencing project: providing services to taxonomists for standard genome sequencing and annotation.</title>
        <authorList>
            <consortium name="The Broad Institute Genomics Platform"/>
            <consortium name="The Broad Institute Genome Sequencing Center for Infectious Disease"/>
            <person name="Wu L."/>
            <person name="Ma J."/>
        </authorList>
    </citation>
    <scope>NUCLEOTIDE SEQUENCE [LARGE SCALE GENOMIC DNA]</scope>
    <source>
        <strain evidence="7">CGMCC 1.16026</strain>
    </source>
</reference>
<dbReference type="Gene3D" id="3.30.565.10">
    <property type="entry name" value="Histidine kinase-like ATPase, C-terminal domain"/>
    <property type="match status" value="1"/>
</dbReference>
<dbReference type="PANTHER" id="PTHR24421">
    <property type="entry name" value="NITRATE/NITRITE SENSOR PROTEIN NARX-RELATED"/>
    <property type="match status" value="1"/>
</dbReference>
<evidence type="ECO:0000313" key="7">
    <source>
        <dbReference type="Proteomes" id="UP001596391"/>
    </source>
</evidence>
<evidence type="ECO:0000256" key="4">
    <source>
        <dbReference type="SAM" id="Phobius"/>
    </source>
</evidence>
<evidence type="ECO:0000313" key="6">
    <source>
        <dbReference type="EMBL" id="MFC6646298.1"/>
    </source>
</evidence>
<dbReference type="Gene3D" id="2.60.120.560">
    <property type="entry name" value="Exo-inulinase, domain 1"/>
    <property type="match status" value="1"/>
</dbReference>
<protein>
    <submittedName>
        <fullName evidence="6">Sensor histidine kinase</fullName>
    </submittedName>
</protein>
<dbReference type="SUPFAM" id="SSF55874">
    <property type="entry name" value="ATPase domain of HSP90 chaperone/DNA topoisomerase II/histidine kinase"/>
    <property type="match status" value="1"/>
</dbReference>
<dbReference type="InterPro" id="IPR036890">
    <property type="entry name" value="HATPase_C_sf"/>
</dbReference>
<name>A0ABW1ZDN3_9BACT</name>
<keyword evidence="1" id="KW-0808">Transferase</keyword>
<gene>
    <name evidence="6" type="ORF">ACFQBQ_12020</name>
</gene>
<dbReference type="SMART" id="SM00387">
    <property type="entry name" value="HATPase_c"/>
    <property type="match status" value="1"/>
</dbReference>
<proteinExistence type="predicted"/>
<keyword evidence="7" id="KW-1185">Reference proteome</keyword>
<keyword evidence="4" id="KW-1133">Transmembrane helix</keyword>
<keyword evidence="4" id="KW-0812">Transmembrane</keyword>